<dbReference type="CDD" id="cd00200">
    <property type="entry name" value="WD40"/>
    <property type="match status" value="1"/>
</dbReference>
<feature type="signal peptide" evidence="4">
    <location>
        <begin position="1"/>
        <end position="21"/>
    </location>
</feature>
<dbReference type="CDD" id="cd21037">
    <property type="entry name" value="MLKL_NTD"/>
    <property type="match status" value="1"/>
</dbReference>
<dbReference type="Proteomes" id="UP001362999">
    <property type="component" value="Unassembled WGS sequence"/>
</dbReference>
<evidence type="ECO:0000259" key="5">
    <source>
        <dbReference type="PROSITE" id="PS50837"/>
    </source>
</evidence>
<feature type="repeat" description="WD" evidence="3">
    <location>
        <begin position="772"/>
        <end position="813"/>
    </location>
</feature>
<feature type="repeat" description="WD" evidence="3">
    <location>
        <begin position="897"/>
        <end position="938"/>
    </location>
</feature>
<dbReference type="InterPro" id="IPR019775">
    <property type="entry name" value="WD40_repeat_CS"/>
</dbReference>
<feature type="repeat" description="WD" evidence="3">
    <location>
        <begin position="981"/>
        <end position="1022"/>
    </location>
</feature>
<keyword evidence="7" id="KW-1185">Reference proteome</keyword>
<dbReference type="SUPFAM" id="SSF52540">
    <property type="entry name" value="P-loop containing nucleoside triphosphate hydrolases"/>
    <property type="match status" value="1"/>
</dbReference>
<dbReference type="PROSITE" id="PS50082">
    <property type="entry name" value="WD_REPEATS_2"/>
    <property type="match status" value="6"/>
</dbReference>
<keyword evidence="1 3" id="KW-0853">WD repeat</keyword>
<evidence type="ECO:0000313" key="6">
    <source>
        <dbReference type="EMBL" id="KAK6978144.1"/>
    </source>
</evidence>
<dbReference type="Pfam" id="PF00400">
    <property type="entry name" value="WD40"/>
    <property type="match status" value="6"/>
</dbReference>
<feature type="repeat" description="WD" evidence="3">
    <location>
        <begin position="939"/>
        <end position="980"/>
    </location>
</feature>
<feature type="repeat" description="WD" evidence="3">
    <location>
        <begin position="813"/>
        <end position="854"/>
    </location>
</feature>
<dbReference type="SUPFAM" id="SSF50978">
    <property type="entry name" value="WD40 repeat-like"/>
    <property type="match status" value="1"/>
</dbReference>
<sequence length="1041" mass="114030">MGQRTATGVLTTVLGLVEIAAEEIPFPGVKTAVGGVLEIVKGINKTKQNKKALATLRDDLYQLSQSVIEPLSKANSATISPGLRNAVDTLVDGLLRSADEWQTRSKKPWIVRFFQRQDDSDDIDKFSLSIKTSKDRFLLASNVRQELQEGKIIGQLDDMGTAARMREISALLEELNPVKAASHQSLRPTGGGVCCEGTRVDALQTINQWMLDPAASPLFWLNGMAGVGKSTIALTVALGAEKYWVASFFCSRQEGSMRDSARIIPTLAYQLANLDAGLKGLIGNSLDAHRTIASESTNRQFDKLLLEPLRSLQAGHYPILLVLDALDECEDRGVAELLRVIVTATSKQDFPTTLKILVTSRPERHIRVVLAPSHPRGLRLQDIDKNVIDSDIRIFVDAEIARINLELELEMETDWITVKDKSSLVQRSEGLFVAASTMLRFIGDRGVGDPKRQLRILLGLQKAPGANRYEQLDQLYLQVLASSVASTANKPEVLDRFQKVVGSILLLKDSLPVATLARLLDMEAGSVRAALANLHSVINVPMSSNESPQIYHTSFREFLTSSDRCTDKDFLVVESVHEARLAQCCLRLMHAHLKRNMAGLAGALDPLSQETKDKIGSIISPELSYACCHWGAHLSRAKVEDKALTKEVEIFARQSLPFWIEALSLLGMVPVAQGATRAAHQSAPLLSCSEEVTTMFGDIYRLLHVDSDVLEASPLGIYIAIQRSPSKSVLFKTYSSQWPVDRALDPASQAAGIWSMSFSPRRHEGRGRLGGLERHIDWVVCVAFCPRGTCIASSSHDKTVCIWDIATERKVHVLKHPAWVNSISFLRDGSRLASGAEDGHLRLWDALSGQLRETIEPAYGPVTCIRFSPNGTLMAAAFFDTTIGVWDAEFTTQIATFTGHTYIVASLSFNPDATRLVSASWDATARLWDPSTGEHILTFEGHASGLNSVAYSPDGRRLASASDDKTVRLWDTATGEELAVLGTHSHWVASVAFSPVGSYVASAAWDGTGAVWDTTTLTRKTTLVPAAVPSKTNRRRFSVRV</sequence>
<dbReference type="InterPro" id="IPR007111">
    <property type="entry name" value="NACHT_NTPase"/>
</dbReference>
<dbReference type="InterPro" id="IPR015943">
    <property type="entry name" value="WD40/YVTN_repeat-like_dom_sf"/>
</dbReference>
<organism evidence="6 7">
    <name type="scientific">Favolaschia claudopus</name>
    <dbReference type="NCBI Taxonomy" id="2862362"/>
    <lineage>
        <taxon>Eukaryota</taxon>
        <taxon>Fungi</taxon>
        <taxon>Dikarya</taxon>
        <taxon>Basidiomycota</taxon>
        <taxon>Agaricomycotina</taxon>
        <taxon>Agaricomycetes</taxon>
        <taxon>Agaricomycetidae</taxon>
        <taxon>Agaricales</taxon>
        <taxon>Marasmiineae</taxon>
        <taxon>Mycenaceae</taxon>
        <taxon>Favolaschia</taxon>
    </lineage>
</organism>
<keyword evidence="2" id="KW-0677">Repeat</keyword>
<gene>
    <name evidence="6" type="ORF">R3P38DRAFT_3294478</name>
</gene>
<dbReference type="InterPro" id="IPR036322">
    <property type="entry name" value="WD40_repeat_dom_sf"/>
</dbReference>
<evidence type="ECO:0000256" key="2">
    <source>
        <dbReference type="ARBA" id="ARBA00022737"/>
    </source>
</evidence>
<keyword evidence="4" id="KW-0732">Signal</keyword>
<evidence type="ECO:0000256" key="3">
    <source>
        <dbReference type="PROSITE-ProRule" id="PRU00221"/>
    </source>
</evidence>
<dbReference type="EMBL" id="JAWWNJ010000161">
    <property type="protein sequence ID" value="KAK6978144.1"/>
    <property type="molecule type" value="Genomic_DNA"/>
</dbReference>
<dbReference type="Gene3D" id="1.20.930.20">
    <property type="entry name" value="Adaptor protein Cbl, N-terminal domain"/>
    <property type="match status" value="1"/>
</dbReference>
<protein>
    <recommendedName>
        <fullName evidence="5">NACHT domain-containing protein</fullName>
    </recommendedName>
</protein>
<dbReference type="PANTHER" id="PTHR19848">
    <property type="entry name" value="WD40 REPEAT PROTEIN"/>
    <property type="match status" value="1"/>
</dbReference>
<evidence type="ECO:0000313" key="7">
    <source>
        <dbReference type="Proteomes" id="UP001362999"/>
    </source>
</evidence>
<evidence type="ECO:0000256" key="1">
    <source>
        <dbReference type="ARBA" id="ARBA00022574"/>
    </source>
</evidence>
<dbReference type="PANTHER" id="PTHR19848:SF8">
    <property type="entry name" value="F-BOX AND WD REPEAT DOMAIN CONTAINING 7"/>
    <property type="match status" value="1"/>
</dbReference>
<reference evidence="6 7" key="1">
    <citation type="journal article" date="2024" name="J Genomics">
        <title>Draft genome sequencing and assembly of Favolaschia claudopus CIRM-BRFM 2984 isolated from oak limbs.</title>
        <authorList>
            <person name="Navarro D."/>
            <person name="Drula E."/>
            <person name="Chaduli D."/>
            <person name="Cazenave R."/>
            <person name="Ahrendt S."/>
            <person name="Wang J."/>
            <person name="Lipzen A."/>
            <person name="Daum C."/>
            <person name="Barry K."/>
            <person name="Grigoriev I.V."/>
            <person name="Favel A."/>
            <person name="Rosso M.N."/>
            <person name="Martin F."/>
        </authorList>
    </citation>
    <scope>NUCLEOTIDE SEQUENCE [LARGE SCALE GENOMIC DNA]</scope>
    <source>
        <strain evidence="6 7">CIRM-BRFM 2984</strain>
    </source>
</reference>
<dbReference type="InterPro" id="IPR036537">
    <property type="entry name" value="Adaptor_Cbl_N_dom_sf"/>
</dbReference>
<feature type="chain" id="PRO_5043877848" description="NACHT domain-containing protein" evidence="4">
    <location>
        <begin position="22"/>
        <end position="1041"/>
    </location>
</feature>
<dbReference type="InterPro" id="IPR001680">
    <property type="entry name" value="WD40_rpt"/>
</dbReference>
<name>A0AAV9ZDG6_9AGAR</name>
<evidence type="ECO:0000256" key="4">
    <source>
        <dbReference type="SAM" id="SignalP"/>
    </source>
</evidence>
<dbReference type="AlphaFoldDB" id="A0AAV9ZDG6"/>
<dbReference type="InterPro" id="IPR056884">
    <property type="entry name" value="NPHP3-like_N"/>
</dbReference>
<dbReference type="InterPro" id="IPR027417">
    <property type="entry name" value="P-loop_NTPase"/>
</dbReference>
<dbReference type="GO" id="GO:0007166">
    <property type="term" value="P:cell surface receptor signaling pathway"/>
    <property type="evidence" value="ECO:0007669"/>
    <property type="project" value="InterPro"/>
</dbReference>
<dbReference type="PROSITE" id="PS50294">
    <property type="entry name" value="WD_REPEATS_REGION"/>
    <property type="match status" value="5"/>
</dbReference>
<feature type="repeat" description="WD" evidence="3">
    <location>
        <begin position="855"/>
        <end position="896"/>
    </location>
</feature>
<dbReference type="PROSITE" id="PS50837">
    <property type="entry name" value="NACHT"/>
    <property type="match status" value="1"/>
</dbReference>
<dbReference type="Pfam" id="PF24883">
    <property type="entry name" value="NPHP3_N"/>
    <property type="match status" value="1"/>
</dbReference>
<dbReference type="Gene3D" id="2.130.10.10">
    <property type="entry name" value="YVTN repeat-like/Quinoprotein amine dehydrogenase"/>
    <property type="match status" value="3"/>
</dbReference>
<dbReference type="InterPro" id="IPR020472">
    <property type="entry name" value="WD40_PAC1"/>
</dbReference>
<feature type="domain" description="NACHT" evidence="5">
    <location>
        <begin position="217"/>
        <end position="362"/>
    </location>
</feature>
<proteinExistence type="predicted"/>
<dbReference type="SMART" id="SM00320">
    <property type="entry name" value="WD40"/>
    <property type="match status" value="6"/>
</dbReference>
<dbReference type="InterPro" id="IPR059179">
    <property type="entry name" value="MLKL-like_MCAfunc"/>
</dbReference>
<dbReference type="Gene3D" id="3.40.50.300">
    <property type="entry name" value="P-loop containing nucleotide triphosphate hydrolases"/>
    <property type="match status" value="1"/>
</dbReference>
<dbReference type="PROSITE" id="PS00678">
    <property type="entry name" value="WD_REPEATS_1"/>
    <property type="match status" value="2"/>
</dbReference>
<accession>A0AAV9ZDG6</accession>
<dbReference type="PRINTS" id="PR00320">
    <property type="entry name" value="GPROTEINBRPT"/>
</dbReference>
<comment type="caution">
    <text evidence="6">The sequence shown here is derived from an EMBL/GenBank/DDBJ whole genome shotgun (WGS) entry which is preliminary data.</text>
</comment>